<comment type="caution">
    <text evidence="2">The sequence shown here is derived from an EMBL/GenBank/DDBJ whole genome shotgun (WGS) entry which is preliminary data.</text>
</comment>
<feature type="region of interest" description="Disordered" evidence="1">
    <location>
        <begin position="219"/>
        <end position="255"/>
    </location>
</feature>
<evidence type="ECO:0000313" key="3">
    <source>
        <dbReference type="Proteomes" id="UP000650467"/>
    </source>
</evidence>
<reference evidence="2" key="1">
    <citation type="journal article" date="2020" name="bioRxiv">
        <title>Comparative genomics of Chlamydomonas.</title>
        <authorList>
            <person name="Craig R.J."/>
            <person name="Hasan A.R."/>
            <person name="Ness R.W."/>
            <person name="Keightley P.D."/>
        </authorList>
    </citation>
    <scope>NUCLEOTIDE SEQUENCE</scope>
    <source>
        <strain evidence="2">SAG 7.73</strain>
    </source>
</reference>
<feature type="compositionally biased region" description="Acidic residues" evidence="1">
    <location>
        <begin position="505"/>
        <end position="523"/>
    </location>
</feature>
<dbReference type="Proteomes" id="UP000650467">
    <property type="component" value="Unassembled WGS sequence"/>
</dbReference>
<feature type="compositionally biased region" description="Acidic residues" evidence="1">
    <location>
        <begin position="748"/>
        <end position="762"/>
    </location>
</feature>
<feature type="compositionally biased region" description="Low complexity" evidence="1">
    <location>
        <begin position="1003"/>
        <end position="1042"/>
    </location>
</feature>
<proteinExistence type="predicted"/>
<feature type="compositionally biased region" description="Gly residues" evidence="1">
    <location>
        <begin position="231"/>
        <end position="243"/>
    </location>
</feature>
<evidence type="ECO:0000313" key="2">
    <source>
        <dbReference type="EMBL" id="KAG2436938.1"/>
    </source>
</evidence>
<gene>
    <name evidence="2" type="ORF">HXX76_006457</name>
</gene>
<dbReference type="EMBL" id="JAEHOC010000012">
    <property type="protein sequence ID" value="KAG2436938.1"/>
    <property type="molecule type" value="Genomic_DNA"/>
</dbReference>
<name>A0A835T696_CHLIN</name>
<organism evidence="2 3">
    <name type="scientific">Chlamydomonas incerta</name>
    <dbReference type="NCBI Taxonomy" id="51695"/>
    <lineage>
        <taxon>Eukaryota</taxon>
        <taxon>Viridiplantae</taxon>
        <taxon>Chlorophyta</taxon>
        <taxon>core chlorophytes</taxon>
        <taxon>Chlorophyceae</taxon>
        <taxon>CS clade</taxon>
        <taxon>Chlamydomonadales</taxon>
        <taxon>Chlamydomonadaceae</taxon>
        <taxon>Chlamydomonas</taxon>
    </lineage>
</organism>
<sequence>MQPAANAPLTGRRRLMLLVDALHASAAAALRHTLLRLANHLALSGVGDAGAAHTAAEAGQQHSYYGSHAPEVGLALLERTAAGVQLQVVYKLSRLQLRDFALAVTRLRGPAAAAGTGAGATGADAAAAAAAPDPRRLVVALRSLVAHVARTAATNAEGGPSAASGSGGGGSNRIVVVTHSLAPLPPGGLLARTLEEAARAHITVSFLALNTQESLQLLRRPRQSAHDPGVAAGGGAAAGGGGAGEEDEGEAAVRRAVAAHSGTAEYDTVLAEPLALERVYMRWVQQLLQPPAHPELLLLLPPAVGLGPDQQPPGGAAVRPEAMLASDAAGGGGGAEGGGGMAVRCVLSSQVAYLAPRVSPCPLCACHGLPTLPAPTRVPDAPSYCQVEGELLLPPHAAPLDPLTVRLGPPGAAGQELRLAGRCPELQEQGLVVADAPFPVTAAEAAAAAAEVAGVPHGEDGHVPRLAPHPHAQLPRLVVQRVVGSGEVDESLVMGWPQVLLPAPPDDDDDDAEGYDEEVEDEALDGRGGHREQQEQYGRRGPTEARREGEDDGAASIPVLLGDGPQQPRPRPQRQRRLAAHELLAALTQVLMQPHCRSGGNDGTSVPAAPAAAGGATAAANGGPCALLAWAYAALCEGPPDRVLPTPTSLRHWEQLVPLSEELTAGGRQRQWQPASAAALDAARAALGLLPGWRIAATAPAASVKDAMSDGEVMQQQPQHPQHSQPQQEAVAVGTAAEVAAAAKEGQEGEQEQQEGEQEGEQDGFSPLMLSSGCHEVLAALLRDSVRLTARPVATAMTPAAGIGGCADGPAAAAAAGAAAGDVTASTAAAAAEAGQPQALNQHLLMLRQPPPHDAYDHSSGQQQEAAGAAAGGGGQREGAGGVAEPVAAEGAHDEVMAAARAGSAAGDHPAQQYQHHQPQQQYGHHFNHQHQHPPQRQSGQAAPPAPHMPQHATAAPAPPIGAAGGTRLRLPSYAAVPSGDGGGGGGGGGSSRGGGASRRRQQQQAQAQAQAQAQPQPGTRAVTGAAAAGGTSKGLPGAVGRAAGGDGRRAALQLTPSSSAAAAAPPAGGNNNNKRG</sequence>
<feature type="compositionally biased region" description="Low complexity" evidence="1">
    <location>
        <begin position="935"/>
        <end position="956"/>
    </location>
</feature>
<feature type="compositionally biased region" description="Gly residues" evidence="1">
    <location>
        <begin position="980"/>
        <end position="997"/>
    </location>
</feature>
<dbReference type="AlphaFoldDB" id="A0A835T696"/>
<feature type="region of interest" description="Disordered" evidence="1">
    <location>
        <begin position="901"/>
        <end position="1077"/>
    </location>
</feature>
<evidence type="ECO:0000256" key="1">
    <source>
        <dbReference type="SAM" id="MobiDB-lite"/>
    </source>
</evidence>
<feature type="compositionally biased region" description="Low complexity" evidence="1">
    <location>
        <begin position="715"/>
        <end position="744"/>
    </location>
</feature>
<keyword evidence="3" id="KW-1185">Reference proteome</keyword>
<feature type="region of interest" description="Disordered" evidence="1">
    <location>
        <begin position="498"/>
        <end position="576"/>
    </location>
</feature>
<protein>
    <submittedName>
        <fullName evidence="2">Uncharacterized protein</fullName>
    </submittedName>
</protein>
<accession>A0A835T696</accession>
<dbReference type="OrthoDB" id="546285at2759"/>
<feature type="compositionally biased region" description="Low complexity" evidence="1">
    <location>
        <begin position="1057"/>
        <end position="1068"/>
    </location>
</feature>
<feature type="compositionally biased region" description="Gly residues" evidence="1">
    <location>
        <begin position="870"/>
        <end position="882"/>
    </location>
</feature>
<feature type="compositionally biased region" description="Low complexity" evidence="1">
    <location>
        <begin position="901"/>
        <end position="925"/>
    </location>
</feature>
<feature type="compositionally biased region" description="Basic and acidic residues" evidence="1">
    <location>
        <begin position="524"/>
        <end position="549"/>
    </location>
</feature>
<feature type="region of interest" description="Disordered" evidence="1">
    <location>
        <begin position="706"/>
        <end position="769"/>
    </location>
</feature>
<feature type="region of interest" description="Disordered" evidence="1">
    <location>
        <begin position="849"/>
        <end position="882"/>
    </location>
</feature>